<feature type="domain" description="DUF374" evidence="1">
    <location>
        <begin position="72"/>
        <end position="135"/>
    </location>
</feature>
<dbReference type="Proteomes" id="UP000032668">
    <property type="component" value="Unassembled WGS sequence"/>
</dbReference>
<sequence>MFKSAPVRAVLARLLAWYIHAVLRLQLGFRIEGAENMRLLAGEQPMITAFWHETLPTMPVLWREVHKAGMMRPAVALASRHRDGQLIGNIMRALGMGLVSGSSSKGGVAGMQELVRSIKGGAHVAITPDGPRGPARRAAAGVAALAGITGVKILPCAAATSRFITLHKSWDQMRIPLPFGRLVLVCGAPVEVSREDWRAALPAIEAALNAAQERAVP</sequence>
<proteinExistence type="predicted"/>
<evidence type="ECO:0000259" key="1">
    <source>
        <dbReference type="Pfam" id="PF04028"/>
    </source>
</evidence>
<dbReference type="InterPro" id="IPR007172">
    <property type="entry name" value="DUF374"/>
</dbReference>
<reference evidence="2 3" key="1">
    <citation type="submission" date="2012-11" db="EMBL/GenBank/DDBJ databases">
        <title>Whole genome sequence of Acidocella aminolytica 101 = DSM 11237.</title>
        <authorList>
            <person name="Azuma Y."/>
            <person name="Higashiura N."/>
            <person name="Hirakawa H."/>
            <person name="Matsushita K."/>
        </authorList>
    </citation>
    <scope>NUCLEOTIDE SEQUENCE [LARGE SCALE GENOMIC DNA]</scope>
    <source>
        <strain evidence="3">101 / DSM 11237</strain>
    </source>
</reference>
<dbReference type="STRING" id="1120923.SAMN02746095_00669"/>
<organism evidence="2 3">
    <name type="scientific">Acidocella aminolytica 101 = DSM 11237</name>
    <dbReference type="NCBI Taxonomy" id="1120923"/>
    <lineage>
        <taxon>Bacteria</taxon>
        <taxon>Pseudomonadati</taxon>
        <taxon>Pseudomonadota</taxon>
        <taxon>Alphaproteobacteria</taxon>
        <taxon>Acetobacterales</taxon>
        <taxon>Acidocellaceae</taxon>
        <taxon>Acidocella</taxon>
    </lineage>
</organism>
<comment type="caution">
    <text evidence="2">The sequence shown here is derived from an EMBL/GenBank/DDBJ whole genome shotgun (WGS) entry which is preliminary data.</text>
</comment>
<dbReference type="Pfam" id="PF04028">
    <property type="entry name" value="DUF374"/>
    <property type="match status" value="1"/>
</dbReference>
<evidence type="ECO:0000313" key="2">
    <source>
        <dbReference type="EMBL" id="GAN80735.1"/>
    </source>
</evidence>
<name>A0A0D6PG43_9PROT</name>
<protein>
    <recommendedName>
        <fullName evidence="1">DUF374 domain-containing protein</fullName>
    </recommendedName>
</protein>
<gene>
    <name evidence="2" type="ORF">Aam_055_115</name>
</gene>
<accession>A0A0D6PG43</accession>
<dbReference type="EMBL" id="BANC01000054">
    <property type="protein sequence ID" value="GAN80735.1"/>
    <property type="molecule type" value="Genomic_DNA"/>
</dbReference>
<keyword evidence="3" id="KW-1185">Reference proteome</keyword>
<dbReference type="AlphaFoldDB" id="A0A0D6PG43"/>
<evidence type="ECO:0000313" key="3">
    <source>
        <dbReference type="Proteomes" id="UP000032668"/>
    </source>
</evidence>